<keyword evidence="1" id="KW-0472">Membrane</keyword>
<dbReference type="AlphaFoldDB" id="A0A317FK23"/>
<reference evidence="3" key="1">
    <citation type="submission" date="2018-05" db="EMBL/GenBank/DDBJ databases">
        <authorList>
            <person name="Du Z."/>
            <person name="Wang X."/>
        </authorList>
    </citation>
    <scope>NUCLEOTIDE SEQUENCE [LARGE SCALE GENOMIC DNA]</scope>
    <source>
        <strain evidence="3">CQN31</strain>
    </source>
</reference>
<keyword evidence="1" id="KW-1133">Transmembrane helix</keyword>
<accession>A0A317FK23</accession>
<name>A0A317FK23_9PROT</name>
<dbReference type="OrthoDB" id="7277314at2"/>
<keyword evidence="1" id="KW-0812">Transmembrane</keyword>
<dbReference type="Proteomes" id="UP000245765">
    <property type="component" value="Unassembled WGS sequence"/>
</dbReference>
<organism evidence="2 3">
    <name type="scientific">Falsiroseomonas bella</name>
    <dbReference type="NCBI Taxonomy" id="2184016"/>
    <lineage>
        <taxon>Bacteria</taxon>
        <taxon>Pseudomonadati</taxon>
        <taxon>Pseudomonadota</taxon>
        <taxon>Alphaproteobacteria</taxon>
        <taxon>Acetobacterales</taxon>
        <taxon>Roseomonadaceae</taxon>
        <taxon>Falsiroseomonas</taxon>
    </lineage>
</organism>
<evidence type="ECO:0000256" key="1">
    <source>
        <dbReference type="SAM" id="Phobius"/>
    </source>
</evidence>
<comment type="caution">
    <text evidence="2">The sequence shown here is derived from an EMBL/GenBank/DDBJ whole genome shotgun (WGS) entry which is preliminary data.</text>
</comment>
<dbReference type="EMBL" id="QGNA01000001">
    <property type="protein sequence ID" value="PWS37946.1"/>
    <property type="molecule type" value="Genomic_DNA"/>
</dbReference>
<sequence>MAAVIAVLLTLLPFGLYLAWRRYGPNSGEPSSGMVLSLLLGVGLMLGTAVWWGLSRSLEPGGTYVPAVLGPDGTVQRGHTEPRR</sequence>
<evidence type="ECO:0000313" key="3">
    <source>
        <dbReference type="Proteomes" id="UP000245765"/>
    </source>
</evidence>
<keyword evidence="3" id="KW-1185">Reference proteome</keyword>
<dbReference type="RefSeq" id="WP_109868568.1">
    <property type="nucleotide sequence ID" value="NZ_QGNA01000001.1"/>
</dbReference>
<feature type="transmembrane region" description="Helical" evidence="1">
    <location>
        <begin position="34"/>
        <end position="54"/>
    </location>
</feature>
<proteinExistence type="predicted"/>
<evidence type="ECO:0000313" key="2">
    <source>
        <dbReference type="EMBL" id="PWS37946.1"/>
    </source>
</evidence>
<gene>
    <name evidence="2" type="ORF">DFH01_01105</name>
</gene>
<protein>
    <submittedName>
        <fullName evidence="2">Uncharacterized protein</fullName>
    </submittedName>
</protein>